<keyword evidence="2" id="KW-0812">Transmembrane</keyword>
<feature type="signal peptide" evidence="3">
    <location>
        <begin position="1"/>
        <end position="28"/>
    </location>
</feature>
<proteinExistence type="predicted"/>
<organism evidence="4 5">
    <name type="scientific">Rhododendron griersonianum</name>
    <dbReference type="NCBI Taxonomy" id="479676"/>
    <lineage>
        <taxon>Eukaryota</taxon>
        <taxon>Viridiplantae</taxon>
        <taxon>Streptophyta</taxon>
        <taxon>Embryophyta</taxon>
        <taxon>Tracheophyta</taxon>
        <taxon>Spermatophyta</taxon>
        <taxon>Magnoliopsida</taxon>
        <taxon>eudicotyledons</taxon>
        <taxon>Gunneridae</taxon>
        <taxon>Pentapetalae</taxon>
        <taxon>asterids</taxon>
        <taxon>Ericales</taxon>
        <taxon>Ericaceae</taxon>
        <taxon>Ericoideae</taxon>
        <taxon>Rhodoreae</taxon>
        <taxon>Rhododendron</taxon>
    </lineage>
</organism>
<gene>
    <name evidence="4" type="ORF">RHGRI_022770</name>
</gene>
<evidence type="ECO:0008006" key="6">
    <source>
        <dbReference type="Google" id="ProtNLM"/>
    </source>
</evidence>
<name>A0AAV6J279_9ERIC</name>
<feature type="transmembrane region" description="Helical" evidence="2">
    <location>
        <begin position="62"/>
        <end position="79"/>
    </location>
</feature>
<dbReference type="AlphaFoldDB" id="A0AAV6J279"/>
<dbReference type="EMBL" id="JACTNZ010000008">
    <property type="protein sequence ID" value="KAG5534773.1"/>
    <property type="molecule type" value="Genomic_DNA"/>
</dbReference>
<keyword evidence="2" id="KW-1133">Transmembrane helix</keyword>
<feature type="region of interest" description="Disordered" evidence="1">
    <location>
        <begin position="27"/>
        <end position="52"/>
    </location>
</feature>
<dbReference type="Proteomes" id="UP000823749">
    <property type="component" value="Chromosome 8"/>
</dbReference>
<evidence type="ECO:0000256" key="3">
    <source>
        <dbReference type="SAM" id="SignalP"/>
    </source>
</evidence>
<evidence type="ECO:0000313" key="4">
    <source>
        <dbReference type="EMBL" id="KAG5534773.1"/>
    </source>
</evidence>
<reference evidence="4" key="1">
    <citation type="submission" date="2020-08" db="EMBL/GenBank/DDBJ databases">
        <title>Plant Genome Project.</title>
        <authorList>
            <person name="Zhang R.-G."/>
        </authorList>
    </citation>
    <scope>NUCLEOTIDE SEQUENCE</scope>
    <source>
        <strain evidence="4">WSP0</strain>
        <tissue evidence="4">Leaf</tissue>
    </source>
</reference>
<protein>
    <recommendedName>
        <fullName evidence="6">Arabinogalactan protein</fullName>
    </recommendedName>
</protein>
<keyword evidence="2" id="KW-0472">Membrane</keyword>
<accession>A0AAV6J279</accession>
<sequence>MATGKPLTLFSAACVIFAMLVLAGLSEGASSPTPSPSPSPTPPPAPAPLHSSTNSCFAPHDLFISTLLATLAFISPFFLSSSH</sequence>
<feature type="chain" id="PRO_5043753333" description="Arabinogalactan protein" evidence="3">
    <location>
        <begin position="29"/>
        <end position="83"/>
    </location>
</feature>
<keyword evidence="3" id="KW-0732">Signal</keyword>
<comment type="caution">
    <text evidence="4">The sequence shown here is derived from an EMBL/GenBank/DDBJ whole genome shotgun (WGS) entry which is preliminary data.</text>
</comment>
<feature type="compositionally biased region" description="Pro residues" evidence="1">
    <location>
        <begin position="33"/>
        <end position="47"/>
    </location>
</feature>
<evidence type="ECO:0000313" key="5">
    <source>
        <dbReference type="Proteomes" id="UP000823749"/>
    </source>
</evidence>
<evidence type="ECO:0000256" key="2">
    <source>
        <dbReference type="SAM" id="Phobius"/>
    </source>
</evidence>
<keyword evidence="5" id="KW-1185">Reference proteome</keyword>
<evidence type="ECO:0000256" key="1">
    <source>
        <dbReference type="SAM" id="MobiDB-lite"/>
    </source>
</evidence>